<feature type="non-terminal residue" evidence="2">
    <location>
        <position position="1"/>
    </location>
</feature>
<sequence length="212" mass="22170">QEAEGAREEPSVGPGAPVRQAGKQAGSSLVRSPAGNARGRRLLLGPAAGEAATGAAGGARKAPGQRLGGQNSPVLSDQLNRIETLHHKAIQECNLYHGNCIVMTTPETLEGEEGTDASAGKDLPSSPEETKRKPSQDHSDGSDSPPLDSILLHSPEETEFNGGTGNQTLLQGDEFPFETLCDVVGDASLQENFPGKVKNFEQNLCLESPPVI</sequence>
<evidence type="ECO:0000313" key="2">
    <source>
        <dbReference type="EMBL" id="ETE60051.1"/>
    </source>
</evidence>
<dbReference type="EMBL" id="AZIM01005007">
    <property type="protein sequence ID" value="ETE60051.1"/>
    <property type="molecule type" value="Genomic_DNA"/>
</dbReference>
<dbReference type="Proteomes" id="UP000018936">
    <property type="component" value="Unassembled WGS sequence"/>
</dbReference>
<feature type="compositionally biased region" description="Basic and acidic residues" evidence="1">
    <location>
        <begin position="1"/>
        <end position="10"/>
    </location>
</feature>
<evidence type="ECO:0000256" key="1">
    <source>
        <dbReference type="SAM" id="MobiDB-lite"/>
    </source>
</evidence>
<feature type="non-terminal residue" evidence="2">
    <location>
        <position position="212"/>
    </location>
</feature>
<feature type="region of interest" description="Disordered" evidence="1">
    <location>
        <begin position="110"/>
        <end position="169"/>
    </location>
</feature>
<comment type="caution">
    <text evidence="2">The sequence shown here is derived from an EMBL/GenBank/DDBJ whole genome shotgun (WGS) entry which is preliminary data.</text>
</comment>
<feature type="region of interest" description="Disordered" evidence="1">
    <location>
        <begin position="1"/>
        <end position="74"/>
    </location>
</feature>
<keyword evidence="3" id="KW-1185">Reference proteome</keyword>
<proteinExistence type="predicted"/>
<feature type="compositionally biased region" description="Basic and acidic residues" evidence="1">
    <location>
        <begin position="128"/>
        <end position="141"/>
    </location>
</feature>
<protein>
    <submittedName>
        <fullName evidence="2">Uncharacterized protein</fullName>
    </submittedName>
</protein>
<reference evidence="2 3" key="1">
    <citation type="journal article" date="2013" name="Proc. Natl. Acad. Sci. U.S.A.">
        <title>The king cobra genome reveals dynamic gene evolution and adaptation in the snake venom system.</title>
        <authorList>
            <person name="Vonk F.J."/>
            <person name="Casewell N.R."/>
            <person name="Henkel C.V."/>
            <person name="Heimberg A.M."/>
            <person name="Jansen H.J."/>
            <person name="McCleary R.J."/>
            <person name="Kerkkamp H.M."/>
            <person name="Vos R.A."/>
            <person name="Guerreiro I."/>
            <person name="Calvete J.J."/>
            <person name="Wuster W."/>
            <person name="Woods A.E."/>
            <person name="Logan J.M."/>
            <person name="Harrison R.A."/>
            <person name="Castoe T.A."/>
            <person name="de Koning A.P."/>
            <person name="Pollock D.D."/>
            <person name="Yandell M."/>
            <person name="Calderon D."/>
            <person name="Renjifo C."/>
            <person name="Currier R.B."/>
            <person name="Salgado D."/>
            <person name="Pla D."/>
            <person name="Sanz L."/>
            <person name="Hyder A.S."/>
            <person name="Ribeiro J.M."/>
            <person name="Arntzen J.W."/>
            <person name="van den Thillart G.E."/>
            <person name="Boetzer M."/>
            <person name="Pirovano W."/>
            <person name="Dirks R.P."/>
            <person name="Spaink H.P."/>
            <person name="Duboule D."/>
            <person name="McGlinn E."/>
            <person name="Kini R.M."/>
            <person name="Richardson M.K."/>
        </authorList>
    </citation>
    <scope>NUCLEOTIDE SEQUENCE</scope>
    <source>
        <tissue evidence="2">Blood</tissue>
    </source>
</reference>
<gene>
    <name evidence="2" type="ORF">L345_14208</name>
</gene>
<evidence type="ECO:0000313" key="3">
    <source>
        <dbReference type="Proteomes" id="UP000018936"/>
    </source>
</evidence>
<organism evidence="2 3">
    <name type="scientific">Ophiophagus hannah</name>
    <name type="common">King cobra</name>
    <name type="synonym">Naja hannah</name>
    <dbReference type="NCBI Taxonomy" id="8665"/>
    <lineage>
        <taxon>Eukaryota</taxon>
        <taxon>Metazoa</taxon>
        <taxon>Chordata</taxon>
        <taxon>Craniata</taxon>
        <taxon>Vertebrata</taxon>
        <taxon>Euteleostomi</taxon>
        <taxon>Lepidosauria</taxon>
        <taxon>Squamata</taxon>
        <taxon>Bifurcata</taxon>
        <taxon>Unidentata</taxon>
        <taxon>Episquamata</taxon>
        <taxon>Toxicofera</taxon>
        <taxon>Serpentes</taxon>
        <taxon>Colubroidea</taxon>
        <taxon>Elapidae</taxon>
        <taxon>Elapinae</taxon>
        <taxon>Ophiophagus</taxon>
    </lineage>
</organism>
<dbReference type="AlphaFoldDB" id="V8NDM3"/>
<name>V8NDM3_OPHHA</name>
<accession>V8NDM3</accession>
<feature type="compositionally biased region" description="Low complexity" evidence="1">
    <location>
        <begin position="33"/>
        <end position="64"/>
    </location>
</feature>